<evidence type="ECO:0000313" key="10">
    <source>
        <dbReference type="EMBL" id="CAB5023745.1"/>
    </source>
</evidence>
<evidence type="ECO:0000256" key="4">
    <source>
        <dbReference type="ARBA" id="ARBA00023128"/>
    </source>
</evidence>
<dbReference type="EMBL" id="CAFBIY010000138">
    <property type="protein sequence ID" value="CAB4852553.1"/>
    <property type="molecule type" value="Genomic_DNA"/>
</dbReference>
<dbReference type="PANTHER" id="PTHR12049">
    <property type="entry name" value="PROTEIN ARGININE METHYLTRANSFERASE NDUFAF7, MITOCHONDRIAL"/>
    <property type="match status" value="1"/>
</dbReference>
<dbReference type="InterPro" id="IPR003788">
    <property type="entry name" value="NDUFAF7"/>
</dbReference>
<dbReference type="EMBL" id="CAEZYF010000007">
    <property type="protein sequence ID" value="CAB4722637.1"/>
    <property type="molecule type" value="Genomic_DNA"/>
</dbReference>
<dbReference type="EMBL" id="CAESGF010000004">
    <property type="protein sequence ID" value="CAB4362985.1"/>
    <property type="molecule type" value="Genomic_DNA"/>
</dbReference>
<dbReference type="GO" id="GO:0005739">
    <property type="term" value="C:mitochondrion"/>
    <property type="evidence" value="ECO:0007669"/>
    <property type="project" value="UniProtKB-SubCell"/>
</dbReference>
<dbReference type="InterPro" id="IPR029063">
    <property type="entry name" value="SAM-dependent_MTases_sf"/>
</dbReference>
<dbReference type="SUPFAM" id="SSF53335">
    <property type="entry name" value="S-adenosyl-L-methionine-dependent methyltransferases"/>
    <property type="match status" value="1"/>
</dbReference>
<sequence length="312" mass="34192">MAIALYGAHGFYTSGGSAGRRGDFLTSPEVGPLFGAVVARWIEAEFRRLGEPSDFRIVEAGAGPGTLARSILLAAPQFTDRYATVEISAAQRLKHPAGVQVLGEMPEEPFVGVILANELLDNLPFRLAVFDGGWREAVVEIAPDGTASERLCAAPEDWRALPVSAPHGARAPIQSAAAEWVRHAQSLLTAGTLLSFDYFTARTSTLALRPWREWLRTYRGHERGGHYLRDIGQQDITTEVSLDQLPEPHAVRTQAQFLQRWDIEALVDEGRTAWEQAAAAPTLAALRMRSRIREAECLLDPLGLGSFLAVEW</sequence>
<evidence type="ECO:0000256" key="2">
    <source>
        <dbReference type="ARBA" id="ARBA00022603"/>
    </source>
</evidence>
<accession>A0A6J6A0R1</accession>
<comment type="subcellular location">
    <subcellularLocation>
        <location evidence="1">Mitochondrion</location>
    </subcellularLocation>
</comment>
<name>A0A6J6A0R1_9ZZZZ</name>
<evidence type="ECO:0000256" key="1">
    <source>
        <dbReference type="ARBA" id="ARBA00004173"/>
    </source>
</evidence>
<dbReference type="Gene3D" id="3.40.50.12710">
    <property type="match status" value="1"/>
</dbReference>
<evidence type="ECO:0000256" key="3">
    <source>
        <dbReference type="ARBA" id="ARBA00022679"/>
    </source>
</evidence>
<organism evidence="5">
    <name type="scientific">freshwater metagenome</name>
    <dbReference type="NCBI Taxonomy" id="449393"/>
    <lineage>
        <taxon>unclassified sequences</taxon>
        <taxon>metagenomes</taxon>
        <taxon>ecological metagenomes</taxon>
    </lineage>
</organism>
<evidence type="ECO:0000313" key="7">
    <source>
        <dbReference type="EMBL" id="CAB4824695.1"/>
    </source>
</evidence>
<dbReference type="PANTHER" id="PTHR12049:SF7">
    <property type="entry name" value="PROTEIN ARGININE METHYLTRANSFERASE NDUFAF7, MITOCHONDRIAL"/>
    <property type="match status" value="1"/>
</dbReference>
<dbReference type="EMBL" id="CAFAAV010000122">
    <property type="protein sequence ID" value="CAB4824695.1"/>
    <property type="molecule type" value="Genomic_DNA"/>
</dbReference>
<evidence type="ECO:0000313" key="6">
    <source>
        <dbReference type="EMBL" id="CAB4722637.1"/>
    </source>
</evidence>
<keyword evidence="3" id="KW-0808">Transferase</keyword>
<dbReference type="EMBL" id="CAFBOL010000200">
    <property type="protein sequence ID" value="CAB5023745.1"/>
    <property type="molecule type" value="Genomic_DNA"/>
</dbReference>
<keyword evidence="2" id="KW-0489">Methyltransferase</keyword>
<dbReference type="InterPro" id="IPR038375">
    <property type="entry name" value="NDUFAF7_sf"/>
</dbReference>
<evidence type="ECO:0000313" key="8">
    <source>
        <dbReference type="EMBL" id="CAB4852553.1"/>
    </source>
</evidence>
<keyword evidence="4" id="KW-0496">Mitochondrion</keyword>
<dbReference type="EMBL" id="CAFBMT010000004">
    <property type="protein sequence ID" value="CAB4924108.1"/>
    <property type="molecule type" value="Genomic_DNA"/>
</dbReference>
<proteinExistence type="predicted"/>
<dbReference type="AlphaFoldDB" id="A0A6J6A0R1"/>
<protein>
    <submittedName>
        <fullName evidence="5">Unannotated protein</fullName>
    </submittedName>
</protein>
<gene>
    <name evidence="6" type="ORF">UFOPK2656_01483</name>
    <name evidence="7" type="ORF">UFOPK3099_01599</name>
    <name evidence="8" type="ORF">UFOPK3267_02157</name>
    <name evidence="9" type="ORF">UFOPK3651_01054</name>
    <name evidence="10" type="ORF">UFOPK3931_03515</name>
    <name evidence="5" type="ORF">UFOPK4189_00771</name>
</gene>
<reference evidence="5" key="1">
    <citation type="submission" date="2020-05" db="EMBL/GenBank/DDBJ databases">
        <authorList>
            <person name="Chiriac C."/>
            <person name="Salcher M."/>
            <person name="Ghai R."/>
            <person name="Kavagutti S V."/>
        </authorList>
    </citation>
    <scope>NUCLEOTIDE SEQUENCE</scope>
</reference>
<evidence type="ECO:0000313" key="9">
    <source>
        <dbReference type="EMBL" id="CAB4924108.1"/>
    </source>
</evidence>
<dbReference type="GO" id="GO:0032259">
    <property type="term" value="P:methylation"/>
    <property type="evidence" value="ECO:0007669"/>
    <property type="project" value="UniProtKB-KW"/>
</dbReference>
<evidence type="ECO:0000313" key="5">
    <source>
        <dbReference type="EMBL" id="CAB4362985.1"/>
    </source>
</evidence>
<dbReference type="GO" id="GO:0035243">
    <property type="term" value="F:protein-arginine omega-N symmetric methyltransferase activity"/>
    <property type="evidence" value="ECO:0007669"/>
    <property type="project" value="TreeGrafter"/>
</dbReference>
<dbReference type="Pfam" id="PF02636">
    <property type="entry name" value="Methyltransf_28"/>
    <property type="match status" value="1"/>
</dbReference>